<evidence type="ECO:0000256" key="1">
    <source>
        <dbReference type="ARBA" id="ARBA00004141"/>
    </source>
</evidence>
<evidence type="ECO:0000256" key="2">
    <source>
        <dbReference type="ARBA" id="ARBA00008974"/>
    </source>
</evidence>
<feature type="transmembrane region" description="Helical" evidence="6">
    <location>
        <begin position="98"/>
        <end position="117"/>
    </location>
</feature>
<evidence type="ECO:0000256" key="3">
    <source>
        <dbReference type="ARBA" id="ARBA00022692"/>
    </source>
</evidence>
<evidence type="ECO:0000256" key="5">
    <source>
        <dbReference type="ARBA" id="ARBA00023136"/>
    </source>
</evidence>
<dbReference type="AlphaFoldDB" id="A0A0D1YZS0"/>
<proteinExistence type="inferred from homology"/>
<feature type="transmembrane region" description="Helical" evidence="6">
    <location>
        <begin position="39"/>
        <end position="59"/>
    </location>
</feature>
<feature type="transmembrane region" description="Helical" evidence="6">
    <location>
        <begin position="475"/>
        <end position="494"/>
    </location>
</feature>
<organism evidence="7 8">
    <name type="scientific">Exophiala sideris</name>
    <dbReference type="NCBI Taxonomy" id="1016849"/>
    <lineage>
        <taxon>Eukaryota</taxon>
        <taxon>Fungi</taxon>
        <taxon>Dikarya</taxon>
        <taxon>Ascomycota</taxon>
        <taxon>Pezizomycotina</taxon>
        <taxon>Eurotiomycetes</taxon>
        <taxon>Chaetothyriomycetidae</taxon>
        <taxon>Chaetothyriales</taxon>
        <taxon>Herpotrichiellaceae</taxon>
        <taxon>Exophiala</taxon>
    </lineage>
</organism>
<keyword evidence="5 6" id="KW-0472">Membrane</keyword>
<feature type="transmembrane region" description="Helical" evidence="6">
    <location>
        <begin position="390"/>
        <end position="416"/>
    </location>
</feature>
<dbReference type="EMBL" id="KN846953">
    <property type="protein sequence ID" value="KIV80253.1"/>
    <property type="molecule type" value="Genomic_DNA"/>
</dbReference>
<dbReference type="OrthoDB" id="2018619at2759"/>
<dbReference type="PANTHER" id="PTHR30618:SF1">
    <property type="entry name" value="URIDINE PERMEASE"/>
    <property type="match status" value="1"/>
</dbReference>
<dbReference type="InterPro" id="IPR012681">
    <property type="entry name" value="NCS1"/>
</dbReference>
<feature type="transmembrane region" description="Helical" evidence="6">
    <location>
        <begin position="322"/>
        <end position="345"/>
    </location>
</feature>
<dbReference type="PANTHER" id="PTHR30618">
    <property type="entry name" value="NCS1 FAMILY PURINE/PYRIMIDINE TRANSPORTER"/>
    <property type="match status" value="1"/>
</dbReference>
<dbReference type="InterPro" id="IPR045225">
    <property type="entry name" value="Uracil/uridine/allantoin_perm"/>
</dbReference>
<feature type="transmembrane region" description="Helical" evidence="6">
    <location>
        <begin position="276"/>
        <end position="302"/>
    </location>
</feature>
<feature type="transmembrane region" description="Helical" evidence="6">
    <location>
        <begin position="437"/>
        <end position="455"/>
    </location>
</feature>
<evidence type="ECO:0008006" key="9">
    <source>
        <dbReference type="Google" id="ProtNLM"/>
    </source>
</evidence>
<accession>A0A0D1YZS0</accession>
<dbReference type="Pfam" id="PF02133">
    <property type="entry name" value="Transp_cyt_pur"/>
    <property type="match status" value="1"/>
</dbReference>
<feature type="transmembrane region" description="Helical" evidence="6">
    <location>
        <begin position="71"/>
        <end position="91"/>
    </location>
</feature>
<evidence type="ECO:0000313" key="8">
    <source>
        <dbReference type="Proteomes" id="UP000053599"/>
    </source>
</evidence>
<evidence type="ECO:0000256" key="4">
    <source>
        <dbReference type="ARBA" id="ARBA00022989"/>
    </source>
</evidence>
<feature type="transmembrane region" description="Helical" evidence="6">
    <location>
        <begin position="236"/>
        <end position="255"/>
    </location>
</feature>
<dbReference type="HOGENOM" id="CLU_021555_2_0_1"/>
<dbReference type="Gene3D" id="1.10.4160.10">
    <property type="entry name" value="Hydantoin permease"/>
    <property type="match status" value="1"/>
</dbReference>
<comment type="similarity">
    <text evidence="2">Belongs to the purine-cytosine permease (2.A.39) family.</text>
</comment>
<dbReference type="GO" id="GO:0005886">
    <property type="term" value="C:plasma membrane"/>
    <property type="evidence" value="ECO:0007669"/>
    <property type="project" value="TreeGrafter"/>
</dbReference>
<feature type="transmembrane region" description="Helical" evidence="6">
    <location>
        <begin position="196"/>
        <end position="216"/>
    </location>
</feature>
<dbReference type="FunFam" id="1.10.4160.10:FF:000001">
    <property type="entry name" value="Uracil permease, putative"/>
    <property type="match status" value="1"/>
</dbReference>
<sequence>MVNIPRPHLVARGAEEIKGKDIWLDNDDLRPLKLKDRTWTATTYFIFWFSATATVSNWYGASAAQALGLSMWESLACSLGGQCLIAIVITLNGRAGAVYHVGFPILNRAAFGVYGAWWPTFNRAVMAIVWNGVNAVQGGQCVYVMLHAIFPSIAHIKNTMGPGSALTAAGMIGFGVFWIVTCCFLVIPVPKMKSLVYAKLIMFVISAMAMLGWTVGKAGGLGPVASQGSTVHGSEKSWLIIRFLMLGAANCATFASNASDFQRYAPKPRDPILGNLVGFPIANLLVAIVGNIVGASSQIIFGELIWNPIDFLDMLQTSNYTAANRAGCFFIALMFVYCAIFSSIFENSLPAGNDLAALFPKYITIRKGFFICAVISFAINPWYLLGSASIFVSFLASYQIFLSSITGVLLCNYYLITRGYMKIPDLYTSSKTGAYHYTKGWHINAYVAYVVGVIPNFYGFLNNMGVSAPEGVTKFYYFAYWVGLFVAGATYWILCKINPPATMYTEGWKEPKNYVRPEEEAQVLEGEAADAEGLSDGQVEEKVVSTEVITCLSSQTHEAHVTVHTH</sequence>
<reference evidence="7 8" key="1">
    <citation type="submission" date="2015-01" db="EMBL/GenBank/DDBJ databases">
        <title>The Genome Sequence of Exophiala sideris CBS121828.</title>
        <authorList>
            <consortium name="The Broad Institute Genomics Platform"/>
            <person name="Cuomo C."/>
            <person name="de Hoog S."/>
            <person name="Gorbushina A."/>
            <person name="Stielow B."/>
            <person name="Teixiera M."/>
            <person name="Abouelleil A."/>
            <person name="Chapman S.B."/>
            <person name="Priest M."/>
            <person name="Young S.K."/>
            <person name="Wortman J."/>
            <person name="Nusbaum C."/>
            <person name="Birren B."/>
        </authorList>
    </citation>
    <scope>NUCLEOTIDE SEQUENCE [LARGE SCALE GENOMIC DNA]</scope>
    <source>
        <strain evidence="7 8">CBS 121828</strain>
    </source>
</reference>
<dbReference type="InterPro" id="IPR001248">
    <property type="entry name" value="Pur-cyt_permease"/>
</dbReference>
<evidence type="ECO:0000313" key="7">
    <source>
        <dbReference type="EMBL" id="KIV80253.1"/>
    </source>
</evidence>
<keyword evidence="3 6" id="KW-0812">Transmembrane</keyword>
<dbReference type="NCBIfam" id="TIGR00800">
    <property type="entry name" value="ncs1"/>
    <property type="match status" value="1"/>
</dbReference>
<name>A0A0D1YZS0_9EURO</name>
<dbReference type="GO" id="GO:0015205">
    <property type="term" value="F:nucleobase transmembrane transporter activity"/>
    <property type="evidence" value="ECO:0007669"/>
    <property type="project" value="TreeGrafter"/>
</dbReference>
<feature type="transmembrane region" description="Helical" evidence="6">
    <location>
        <begin position="365"/>
        <end position="384"/>
    </location>
</feature>
<gene>
    <name evidence="7" type="ORF">PV11_07765</name>
</gene>
<evidence type="ECO:0000256" key="6">
    <source>
        <dbReference type="SAM" id="Phobius"/>
    </source>
</evidence>
<protein>
    <recommendedName>
        <fullName evidence="9">NCS1 nucleoside transporter</fullName>
    </recommendedName>
</protein>
<dbReference type="CDD" id="cd11482">
    <property type="entry name" value="SLC-NCS1sbd_NRT1-like"/>
    <property type="match status" value="1"/>
</dbReference>
<keyword evidence="4 6" id="KW-1133">Transmembrane helix</keyword>
<feature type="transmembrane region" description="Helical" evidence="6">
    <location>
        <begin position="165"/>
        <end position="189"/>
    </location>
</feature>
<comment type="subcellular location">
    <subcellularLocation>
        <location evidence="1">Membrane</location>
        <topology evidence="1">Multi-pass membrane protein</topology>
    </subcellularLocation>
</comment>
<dbReference type="Proteomes" id="UP000053599">
    <property type="component" value="Unassembled WGS sequence"/>
</dbReference>